<reference evidence="3" key="1">
    <citation type="submission" date="2013-01" db="EMBL/GenBank/DDBJ databases">
        <title>Draft Genome Sequence of a Mulberry Tree, Morus notabilis C.K. Schneid.</title>
        <authorList>
            <person name="He N."/>
            <person name="Zhao S."/>
        </authorList>
    </citation>
    <scope>NUCLEOTIDE SEQUENCE</scope>
</reference>
<sequence length="62" mass="6990">MRLICVLNSAISLDQQAKPTNVEEVKPINVEETNDGKLTNQEEQDPNTEQKETNGHQVQDKV</sequence>
<accession>W9RR33</accession>
<keyword evidence="3" id="KW-1185">Reference proteome</keyword>
<feature type="region of interest" description="Disordered" evidence="1">
    <location>
        <begin position="17"/>
        <end position="62"/>
    </location>
</feature>
<evidence type="ECO:0000313" key="2">
    <source>
        <dbReference type="EMBL" id="EXB88495.1"/>
    </source>
</evidence>
<dbReference type="EMBL" id="KE344969">
    <property type="protein sequence ID" value="EXB88495.1"/>
    <property type="molecule type" value="Genomic_DNA"/>
</dbReference>
<organism evidence="2 3">
    <name type="scientific">Morus notabilis</name>
    <dbReference type="NCBI Taxonomy" id="981085"/>
    <lineage>
        <taxon>Eukaryota</taxon>
        <taxon>Viridiplantae</taxon>
        <taxon>Streptophyta</taxon>
        <taxon>Embryophyta</taxon>
        <taxon>Tracheophyta</taxon>
        <taxon>Spermatophyta</taxon>
        <taxon>Magnoliopsida</taxon>
        <taxon>eudicotyledons</taxon>
        <taxon>Gunneridae</taxon>
        <taxon>Pentapetalae</taxon>
        <taxon>rosids</taxon>
        <taxon>fabids</taxon>
        <taxon>Rosales</taxon>
        <taxon>Moraceae</taxon>
        <taxon>Moreae</taxon>
        <taxon>Morus</taxon>
    </lineage>
</organism>
<protein>
    <submittedName>
        <fullName evidence="2">Uncharacterized protein</fullName>
    </submittedName>
</protein>
<name>W9RR33_9ROSA</name>
<feature type="compositionally biased region" description="Basic and acidic residues" evidence="1">
    <location>
        <begin position="48"/>
        <end position="62"/>
    </location>
</feature>
<evidence type="ECO:0000256" key="1">
    <source>
        <dbReference type="SAM" id="MobiDB-lite"/>
    </source>
</evidence>
<dbReference type="AlphaFoldDB" id="W9RR33"/>
<evidence type="ECO:0000313" key="3">
    <source>
        <dbReference type="Proteomes" id="UP000030645"/>
    </source>
</evidence>
<proteinExistence type="predicted"/>
<dbReference type="Proteomes" id="UP000030645">
    <property type="component" value="Unassembled WGS sequence"/>
</dbReference>
<gene>
    <name evidence="2" type="ORF">L484_017247</name>
</gene>